<dbReference type="InterPro" id="IPR001763">
    <property type="entry name" value="Rhodanese-like_dom"/>
</dbReference>
<reference evidence="15" key="2">
    <citation type="submission" date="2012-11" db="EMBL/GenBank/DDBJ databases">
        <authorList>
            <person name="Kuo A."/>
            <person name="Curtis B.A."/>
            <person name="Tanifuji G."/>
            <person name="Burki F."/>
            <person name="Gruber A."/>
            <person name="Irimia M."/>
            <person name="Maruyama S."/>
            <person name="Arias M.C."/>
            <person name="Ball S.G."/>
            <person name="Gile G.H."/>
            <person name="Hirakawa Y."/>
            <person name="Hopkins J.F."/>
            <person name="Rensing S.A."/>
            <person name="Schmutz J."/>
            <person name="Symeonidi A."/>
            <person name="Elias M."/>
            <person name="Eveleigh R.J."/>
            <person name="Herman E.K."/>
            <person name="Klute M.J."/>
            <person name="Nakayama T."/>
            <person name="Obornik M."/>
            <person name="Reyes-Prieto A."/>
            <person name="Armbrust E.V."/>
            <person name="Aves S.J."/>
            <person name="Beiko R.G."/>
            <person name="Coutinho P."/>
            <person name="Dacks J.B."/>
            <person name="Durnford D.G."/>
            <person name="Fast N.M."/>
            <person name="Green B.R."/>
            <person name="Grisdale C."/>
            <person name="Hempe F."/>
            <person name="Henrissat B."/>
            <person name="Hoppner M.P."/>
            <person name="Ishida K.-I."/>
            <person name="Kim E."/>
            <person name="Koreny L."/>
            <person name="Kroth P.G."/>
            <person name="Liu Y."/>
            <person name="Malik S.-B."/>
            <person name="Maier U.G."/>
            <person name="McRose D."/>
            <person name="Mock T."/>
            <person name="Neilson J.A."/>
            <person name="Onodera N.T."/>
            <person name="Poole A.M."/>
            <person name="Pritham E.J."/>
            <person name="Richards T.A."/>
            <person name="Rocap G."/>
            <person name="Roy S.W."/>
            <person name="Sarai C."/>
            <person name="Schaack S."/>
            <person name="Shirato S."/>
            <person name="Slamovits C.H."/>
            <person name="Spencer D.F."/>
            <person name="Suzuki S."/>
            <person name="Worden A.Z."/>
            <person name="Zauner S."/>
            <person name="Barry K."/>
            <person name="Bell C."/>
            <person name="Bharti A.K."/>
            <person name="Crow J.A."/>
            <person name="Grimwood J."/>
            <person name="Kramer R."/>
            <person name="Lindquist E."/>
            <person name="Lucas S."/>
            <person name="Salamov A."/>
            <person name="McFadden G.I."/>
            <person name="Lane C.E."/>
            <person name="Keeling P.J."/>
            <person name="Gray M.W."/>
            <person name="Grigoriev I.V."/>
            <person name="Archibald J.M."/>
        </authorList>
    </citation>
    <scope>NUCLEOTIDE SEQUENCE</scope>
    <source>
        <strain evidence="15">CCMP2712</strain>
    </source>
</reference>
<dbReference type="PROSITE" id="PS50206">
    <property type="entry name" value="RHODANESE_3"/>
    <property type="match status" value="1"/>
</dbReference>
<evidence type="ECO:0000313" key="13">
    <source>
        <dbReference type="EMBL" id="EKX42259.1"/>
    </source>
</evidence>
<dbReference type="Pfam" id="PF00581">
    <property type="entry name" value="Rhodanese"/>
    <property type="match status" value="1"/>
</dbReference>
<gene>
    <name evidence="13" type="ORF">GUITHDRAFT_111821</name>
</gene>
<evidence type="ECO:0000313" key="15">
    <source>
        <dbReference type="Proteomes" id="UP000011087"/>
    </source>
</evidence>
<dbReference type="STRING" id="905079.L1J2A4"/>
<evidence type="ECO:0000256" key="5">
    <source>
        <dbReference type="ARBA" id="ARBA00022794"/>
    </source>
</evidence>
<sequence length="290" mass="32255">MAGMSANAIISKSGRVYPPLSRPSTASNANVWRPSTSATGRSSLSEYDWQSTIPRNTRYSDVKAKVQSGKTNKSVEESFGLVSARYKRREPFKRVKASKLVEQITLGSMDDVLILDLRSQEEFDSFRIKGARSFPASMMSRSMYQFTPEIMQFKNKDGKLMVLYDLEERISVAIGNLWYEKGIDNFVILTGGIAAIVESDPSVIEGDVPQELLNKLRKGKTERSDRSRKSPQKPFISKSAAGAASAVFAPALSVPRPVGWSALRQPSTIYQDSFSASYEQPLPHSYSDMR</sequence>
<evidence type="ECO:0000256" key="3">
    <source>
        <dbReference type="ARBA" id="ARBA00022448"/>
    </source>
</evidence>
<evidence type="ECO:0000256" key="4">
    <source>
        <dbReference type="ARBA" id="ARBA00022490"/>
    </source>
</evidence>
<keyword evidence="9" id="KW-0966">Cell projection</keyword>
<dbReference type="PANTHER" id="PTHR44390:SF1">
    <property type="entry name" value="CENTROSOMAL PROTEIN OF 41 KDA"/>
    <property type="match status" value="1"/>
</dbReference>
<feature type="region of interest" description="Disordered" evidence="11">
    <location>
        <begin position="216"/>
        <end position="241"/>
    </location>
</feature>
<evidence type="ECO:0000256" key="1">
    <source>
        <dbReference type="ARBA" id="ARBA00004120"/>
    </source>
</evidence>
<keyword evidence="6" id="KW-0653">Protein transport</keyword>
<dbReference type="OrthoDB" id="70250at2759"/>
<dbReference type="SUPFAM" id="SSF52821">
    <property type="entry name" value="Rhodanese/Cell cycle control phosphatase"/>
    <property type="match status" value="1"/>
</dbReference>
<feature type="region of interest" description="Disordered" evidence="11">
    <location>
        <begin position="14"/>
        <end position="45"/>
    </location>
</feature>
<dbReference type="Gene3D" id="3.40.250.10">
    <property type="entry name" value="Rhodanese-like domain"/>
    <property type="match status" value="1"/>
</dbReference>
<dbReference type="InterPro" id="IPR051889">
    <property type="entry name" value="CEP41"/>
</dbReference>
<dbReference type="EnsemblProtists" id="EKX42259">
    <property type="protein sequence ID" value="EKX42259"/>
    <property type="gene ID" value="GUITHDRAFT_111821"/>
</dbReference>
<keyword evidence="3" id="KW-0813">Transport</keyword>
<evidence type="ECO:0000259" key="12">
    <source>
        <dbReference type="PROSITE" id="PS50206"/>
    </source>
</evidence>
<keyword evidence="8" id="KW-0206">Cytoskeleton</keyword>
<accession>L1J2A4</accession>
<organism evidence="13">
    <name type="scientific">Guillardia theta (strain CCMP2712)</name>
    <name type="common">Cryptophyte</name>
    <dbReference type="NCBI Taxonomy" id="905079"/>
    <lineage>
        <taxon>Eukaryota</taxon>
        <taxon>Cryptophyceae</taxon>
        <taxon>Pyrenomonadales</taxon>
        <taxon>Geminigeraceae</taxon>
        <taxon>Guillardia</taxon>
    </lineage>
</organism>
<protein>
    <recommendedName>
        <fullName evidence="12">Rhodanese domain-containing protein</fullName>
    </recommendedName>
</protein>
<evidence type="ECO:0000256" key="11">
    <source>
        <dbReference type="SAM" id="MobiDB-lite"/>
    </source>
</evidence>
<evidence type="ECO:0000313" key="14">
    <source>
        <dbReference type="EnsemblProtists" id="EKX42259"/>
    </source>
</evidence>
<reference evidence="14" key="3">
    <citation type="submission" date="2016-03" db="UniProtKB">
        <authorList>
            <consortium name="EnsemblProtists"/>
        </authorList>
    </citation>
    <scope>IDENTIFICATION</scope>
</reference>
<comment type="similarity">
    <text evidence="10">Belongs to the CEP41 family.</text>
</comment>
<evidence type="ECO:0000256" key="7">
    <source>
        <dbReference type="ARBA" id="ARBA00023069"/>
    </source>
</evidence>
<feature type="compositionally biased region" description="Basic and acidic residues" evidence="11">
    <location>
        <begin position="219"/>
        <end position="228"/>
    </location>
</feature>
<name>L1J2A4_GUITC</name>
<dbReference type="RefSeq" id="XP_005829239.1">
    <property type="nucleotide sequence ID" value="XM_005829182.1"/>
</dbReference>
<keyword evidence="7" id="KW-0969">Cilium</keyword>
<dbReference type="PaxDb" id="55529-EKX42259"/>
<keyword evidence="15" id="KW-1185">Reference proteome</keyword>
<keyword evidence="4" id="KW-0963">Cytoplasm</keyword>
<dbReference type="KEGG" id="gtt:GUITHDRAFT_111821"/>
<evidence type="ECO:0000256" key="6">
    <source>
        <dbReference type="ARBA" id="ARBA00022927"/>
    </source>
</evidence>
<dbReference type="GO" id="GO:0015031">
    <property type="term" value="P:protein transport"/>
    <property type="evidence" value="ECO:0007669"/>
    <property type="project" value="UniProtKB-KW"/>
</dbReference>
<evidence type="ECO:0000256" key="8">
    <source>
        <dbReference type="ARBA" id="ARBA00023212"/>
    </source>
</evidence>
<dbReference type="HOGENOM" id="CLU_961216_0_0_1"/>
<keyword evidence="5" id="KW-0970">Cilium biogenesis/degradation</keyword>
<evidence type="ECO:0000256" key="10">
    <source>
        <dbReference type="ARBA" id="ARBA00038465"/>
    </source>
</evidence>
<dbReference type="Proteomes" id="UP000011087">
    <property type="component" value="Unassembled WGS sequence"/>
</dbReference>
<evidence type="ECO:0000256" key="9">
    <source>
        <dbReference type="ARBA" id="ARBA00023273"/>
    </source>
</evidence>
<dbReference type="GeneID" id="17298805"/>
<comment type="subcellular location">
    <subcellularLocation>
        <location evidence="1">Cytoplasm</location>
        <location evidence="1">Cytoskeleton</location>
        <location evidence="1">Cilium basal body</location>
    </subcellularLocation>
    <subcellularLocation>
        <location evidence="2">Cytoplasm</location>
        <location evidence="2">Cytoskeleton</location>
        <location evidence="2">Microtubule organizing center</location>
        <location evidence="2">Centrosome</location>
    </subcellularLocation>
</comment>
<dbReference type="InterPro" id="IPR036873">
    <property type="entry name" value="Rhodanese-like_dom_sf"/>
</dbReference>
<dbReference type="CDD" id="cd00158">
    <property type="entry name" value="RHOD"/>
    <property type="match status" value="1"/>
</dbReference>
<proteinExistence type="inferred from homology"/>
<dbReference type="AlphaFoldDB" id="L1J2A4"/>
<evidence type="ECO:0000256" key="2">
    <source>
        <dbReference type="ARBA" id="ARBA00004300"/>
    </source>
</evidence>
<feature type="domain" description="Rhodanese" evidence="12">
    <location>
        <begin position="108"/>
        <end position="205"/>
    </location>
</feature>
<dbReference type="GO" id="GO:0005813">
    <property type="term" value="C:centrosome"/>
    <property type="evidence" value="ECO:0007669"/>
    <property type="project" value="UniProtKB-SubCell"/>
</dbReference>
<reference evidence="13 15" key="1">
    <citation type="journal article" date="2012" name="Nature">
        <title>Algal genomes reveal evolutionary mosaicism and the fate of nucleomorphs.</title>
        <authorList>
            <consortium name="DOE Joint Genome Institute"/>
            <person name="Curtis B.A."/>
            <person name="Tanifuji G."/>
            <person name="Burki F."/>
            <person name="Gruber A."/>
            <person name="Irimia M."/>
            <person name="Maruyama S."/>
            <person name="Arias M.C."/>
            <person name="Ball S.G."/>
            <person name="Gile G.H."/>
            <person name="Hirakawa Y."/>
            <person name="Hopkins J.F."/>
            <person name="Kuo A."/>
            <person name="Rensing S.A."/>
            <person name="Schmutz J."/>
            <person name="Symeonidi A."/>
            <person name="Elias M."/>
            <person name="Eveleigh R.J."/>
            <person name="Herman E.K."/>
            <person name="Klute M.J."/>
            <person name="Nakayama T."/>
            <person name="Obornik M."/>
            <person name="Reyes-Prieto A."/>
            <person name="Armbrust E.V."/>
            <person name="Aves S.J."/>
            <person name="Beiko R.G."/>
            <person name="Coutinho P."/>
            <person name="Dacks J.B."/>
            <person name="Durnford D.G."/>
            <person name="Fast N.M."/>
            <person name="Green B.R."/>
            <person name="Grisdale C.J."/>
            <person name="Hempel F."/>
            <person name="Henrissat B."/>
            <person name="Hoppner M.P."/>
            <person name="Ishida K."/>
            <person name="Kim E."/>
            <person name="Koreny L."/>
            <person name="Kroth P.G."/>
            <person name="Liu Y."/>
            <person name="Malik S.B."/>
            <person name="Maier U.G."/>
            <person name="McRose D."/>
            <person name="Mock T."/>
            <person name="Neilson J.A."/>
            <person name="Onodera N.T."/>
            <person name="Poole A.M."/>
            <person name="Pritham E.J."/>
            <person name="Richards T.A."/>
            <person name="Rocap G."/>
            <person name="Roy S.W."/>
            <person name="Sarai C."/>
            <person name="Schaack S."/>
            <person name="Shirato S."/>
            <person name="Slamovits C.H."/>
            <person name="Spencer D.F."/>
            <person name="Suzuki S."/>
            <person name="Worden A.Z."/>
            <person name="Zauner S."/>
            <person name="Barry K."/>
            <person name="Bell C."/>
            <person name="Bharti A.K."/>
            <person name="Crow J.A."/>
            <person name="Grimwood J."/>
            <person name="Kramer R."/>
            <person name="Lindquist E."/>
            <person name="Lucas S."/>
            <person name="Salamov A."/>
            <person name="McFadden G.I."/>
            <person name="Lane C.E."/>
            <person name="Keeling P.J."/>
            <person name="Gray M.W."/>
            <person name="Grigoriev I.V."/>
            <person name="Archibald J.M."/>
        </authorList>
    </citation>
    <scope>NUCLEOTIDE SEQUENCE</scope>
    <source>
        <strain evidence="13 15">CCMP2712</strain>
    </source>
</reference>
<dbReference type="GO" id="GO:0036064">
    <property type="term" value="C:ciliary basal body"/>
    <property type="evidence" value="ECO:0007669"/>
    <property type="project" value="TreeGrafter"/>
</dbReference>
<dbReference type="PANTHER" id="PTHR44390">
    <property type="entry name" value="CENTROSOMAL PROTEIN OF 41 KDA"/>
    <property type="match status" value="1"/>
</dbReference>
<feature type="compositionally biased region" description="Polar residues" evidence="11">
    <location>
        <begin position="22"/>
        <end position="45"/>
    </location>
</feature>
<dbReference type="GO" id="GO:0060271">
    <property type="term" value="P:cilium assembly"/>
    <property type="evidence" value="ECO:0007669"/>
    <property type="project" value="TreeGrafter"/>
</dbReference>
<dbReference type="EMBL" id="JH993018">
    <property type="protein sequence ID" value="EKX42259.1"/>
    <property type="molecule type" value="Genomic_DNA"/>
</dbReference>